<sequence>MVQTQLITLEHLRNSEYGRPFPRHGLQLLFWFANECVTCKTRRFVVIMKLVPACQPERGSYGFHWFGNAEELLPVLTRPRRSNNNRQAMYFEVGNLNTESYPTSANLPTYVRENYGLDGNHSAYNIDRIIISYQVRTRVLETVYITEHDGAFSGRFSPNRTYEISSELIQALQNPLLDLSTLLTQMDYYRNIQVFQSNAIEDIYYPEPSAQQMLNVGQTYSGSTATTGQTFGLQFYSDAFHQQPNVTTASYNYDQQVHYAASGNPYSSTFVDVYNDLQDSYRRHSYWRRGWVQPYEDLWEGAKKRNEGREGSDFSFVKFLLGVGALYLAIKCFGWLRGCLEESSDENILKRIPWRTPSYKHTHIMLDYVY</sequence>
<gene>
    <name evidence="1" type="ORF">Q5P01_026020</name>
</gene>
<protein>
    <submittedName>
        <fullName evidence="1">Uncharacterized protein</fullName>
    </submittedName>
</protein>
<dbReference type="PANTHER" id="PTHR38706:SF2">
    <property type="match status" value="1"/>
</dbReference>
<proteinExistence type="predicted"/>
<dbReference type="PANTHER" id="PTHR38706">
    <property type="entry name" value="SI:CH211-198C19.1-RELATED"/>
    <property type="match status" value="1"/>
</dbReference>
<reference evidence="1" key="1">
    <citation type="submission" date="2023-07" db="EMBL/GenBank/DDBJ databases">
        <title>Chromosome-level Genome Assembly of Striped Snakehead (Channa striata).</title>
        <authorList>
            <person name="Liu H."/>
        </authorList>
    </citation>
    <scope>NUCLEOTIDE SEQUENCE</scope>
    <source>
        <strain evidence="1">Gz</strain>
        <tissue evidence="1">Muscle</tissue>
    </source>
</reference>
<dbReference type="EMBL" id="JAUPFM010000022">
    <property type="protein sequence ID" value="KAK2815553.1"/>
    <property type="molecule type" value="Genomic_DNA"/>
</dbReference>
<name>A0AA88LNI4_CHASR</name>
<accession>A0AA88LNI4</accession>
<keyword evidence="2" id="KW-1185">Reference proteome</keyword>
<evidence type="ECO:0000313" key="1">
    <source>
        <dbReference type="EMBL" id="KAK2815553.1"/>
    </source>
</evidence>
<organism evidence="1 2">
    <name type="scientific">Channa striata</name>
    <name type="common">Snakehead murrel</name>
    <name type="synonym">Ophicephalus striatus</name>
    <dbReference type="NCBI Taxonomy" id="64152"/>
    <lineage>
        <taxon>Eukaryota</taxon>
        <taxon>Metazoa</taxon>
        <taxon>Chordata</taxon>
        <taxon>Craniata</taxon>
        <taxon>Vertebrata</taxon>
        <taxon>Euteleostomi</taxon>
        <taxon>Actinopterygii</taxon>
        <taxon>Neopterygii</taxon>
        <taxon>Teleostei</taxon>
        <taxon>Neoteleostei</taxon>
        <taxon>Acanthomorphata</taxon>
        <taxon>Anabantaria</taxon>
        <taxon>Anabantiformes</taxon>
        <taxon>Channoidei</taxon>
        <taxon>Channidae</taxon>
        <taxon>Channa</taxon>
    </lineage>
</organism>
<comment type="caution">
    <text evidence="1">The sequence shown here is derived from an EMBL/GenBank/DDBJ whole genome shotgun (WGS) entry which is preliminary data.</text>
</comment>
<dbReference type="AlphaFoldDB" id="A0AA88LNI4"/>
<evidence type="ECO:0000313" key="2">
    <source>
        <dbReference type="Proteomes" id="UP001187415"/>
    </source>
</evidence>
<dbReference type="Proteomes" id="UP001187415">
    <property type="component" value="Unassembled WGS sequence"/>
</dbReference>